<dbReference type="STRING" id="1265846.PROCOU_11298"/>
<dbReference type="RefSeq" id="WP_036072008.1">
    <property type="nucleotide sequence ID" value="NZ_SNZK01000011.1"/>
</dbReference>
<reference evidence="1 2" key="1">
    <citation type="submission" date="2019-03" db="EMBL/GenBank/DDBJ databases">
        <title>Genomic Encyclopedia of Type Strains, Phase III (KMG-III): the genomes of soil and plant-associated and newly described type strains.</title>
        <authorList>
            <person name="Whitman W."/>
        </authorList>
    </citation>
    <scope>NUCLEOTIDE SEQUENCE [LARGE SCALE GENOMIC DNA]</scope>
    <source>
        <strain evidence="1 2">CECT 7972</strain>
    </source>
</reference>
<dbReference type="Proteomes" id="UP000295558">
    <property type="component" value="Unassembled WGS sequence"/>
</dbReference>
<name>A0A4R6ZHU0_9LIST</name>
<organism evidence="1 2">
    <name type="scientific">Listeria rocourtiae</name>
    <dbReference type="NCBI Taxonomy" id="647910"/>
    <lineage>
        <taxon>Bacteria</taxon>
        <taxon>Bacillati</taxon>
        <taxon>Bacillota</taxon>
        <taxon>Bacilli</taxon>
        <taxon>Bacillales</taxon>
        <taxon>Listeriaceae</taxon>
        <taxon>Listeria</taxon>
    </lineage>
</organism>
<evidence type="ECO:0000313" key="1">
    <source>
        <dbReference type="EMBL" id="TDR51702.1"/>
    </source>
</evidence>
<gene>
    <name evidence="1" type="ORF">DFP96_1118</name>
</gene>
<comment type="caution">
    <text evidence="1">The sequence shown here is derived from an EMBL/GenBank/DDBJ whole genome shotgun (WGS) entry which is preliminary data.</text>
</comment>
<sequence>MTQNEKDREIMDTALEFVFSMGLEGLELDERIGDAILLANRLLTERENAEVVYKGSGAYPEFWTEDELRVFKKLKKHMQLTKGVWIADGEAE</sequence>
<evidence type="ECO:0000313" key="2">
    <source>
        <dbReference type="Proteomes" id="UP000295558"/>
    </source>
</evidence>
<dbReference type="OrthoDB" id="2367146at2"/>
<protein>
    <submittedName>
        <fullName evidence="1">Uncharacterized protein</fullName>
    </submittedName>
</protein>
<dbReference type="EMBL" id="SNZK01000011">
    <property type="protein sequence ID" value="TDR51702.1"/>
    <property type="molecule type" value="Genomic_DNA"/>
</dbReference>
<accession>A0A4R6ZHU0</accession>
<keyword evidence="2" id="KW-1185">Reference proteome</keyword>
<dbReference type="AlphaFoldDB" id="A0A4R6ZHU0"/>
<proteinExistence type="predicted"/>